<dbReference type="Proteomes" id="UP000324222">
    <property type="component" value="Unassembled WGS sequence"/>
</dbReference>
<organism evidence="1 2">
    <name type="scientific">Portunus trituberculatus</name>
    <name type="common">Swimming crab</name>
    <name type="synonym">Neptunus trituberculatus</name>
    <dbReference type="NCBI Taxonomy" id="210409"/>
    <lineage>
        <taxon>Eukaryota</taxon>
        <taxon>Metazoa</taxon>
        <taxon>Ecdysozoa</taxon>
        <taxon>Arthropoda</taxon>
        <taxon>Crustacea</taxon>
        <taxon>Multicrustacea</taxon>
        <taxon>Malacostraca</taxon>
        <taxon>Eumalacostraca</taxon>
        <taxon>Eucarida</taxon>
        <taxon>Decapoda</taxon>
        <taxon>Pleocyemata</taxon>
        <taxon>Brachyura</taxon>
        <taxon>Eubrachyura</taxon>
        <taxon>Portunoidea</taxon>
        <taxon>Portunidae</taxon>
        <taxon>Portuninae</taxon>
        <taxon>Portunus</taxon>
    </lineage>
</organism>
<dbReference type="EMBL" id="VSRR010001033">
    <property type="protein sequence ID" value="MPC21934.1"/>
    <property type="molecule type" value="Genomic_DNA"/>
</dbReference>
<comment type="caution">
    <text evidence="1">The sequence shown here is derived from an EMBL/GenBank/DDBJ whole genome shotgun (WGS) entry which is preliminary data.</text>
</comment>
<gene>
    <name evidence="1" type="ORF">E2C01_014938</name>
</gene>
<name>A0A5B7DLL6_PORTR</name>
<evidence type="ECO:0000313" key="1">
    <source>
        <dbReference type="EMBL" id="MPC21934.1"/>
    </source>
</evidence>
<protein>
    <submittedName>
        <fullName evidence="1">Uncharacterized protein</fullName>
    </submittedName>
</protein>
<keyword evidence="2" id="KW-1185">Reference proteome</keyword>
<evidence type="ECO:0000313" key="2">
    <source>
        <dbReference type="Proteomes" id="UP000324222"/>
    </source>
</evidence>
<proteinExistence type="predicted"/>
<accession>A0A5B7DLL6</accession>
<dbReference type="AlphaFoldDB" id="A0A5B7DLL6"/>
<reference evidence="1 2" key="1">
    <citation type="submission" date="2019-05" db="EMBL/GenBank/DDBJ databases">
        <title>Another draft genome of Portunus trituberculatus and its Hox gene families provides insights of decapod evolution.</title>
        <authorList>
            <person name="Jeong J.-H."/>
            <person name="Song I."/>
            <person name="Kim S."/>
            <person name="Choi T."/>
            <person name="Kim D."/>
            <person name="Ryu S."/>
            <person name="Kim W."/>
        </authorList>
    </citation>
    <scope>NUCLEOTIDE SEQUENCE [LARGE SCALE GENOMIC DNA]</scope>
    <source>
        <tissue evidence="1">Muscle</tissue>
    </source>
</reference>
<sequence length="67" mass="7705">MLGSPEASENLKKNLQNPDTALRHAVLPKESIAVIQSYSNGHQHYQVHKLYNPQKSQQTQEIYDQMQ</sequence>